<accession>A0ABV1DET6</accession>
<gene>
    <name evidence="1" type="ORF">WMQ36_28365</name>
</gene>
<dbReference type="Pfam" id="PF20574">
    <property type="entry name" value="DUF6783"/>
    <property type="match status" value="1"/>
</dbReference>
<comment type="caution">
    <text evidence="1">The sequence shown here is derived from an EMBL/GenBank/DDBJ whole genome shotgun (WGS) entry which is preliminary data.</text>
</comment>
<protein>
    <submittedName>
        <fullName evidence="1">DUF6783 domain-containing protein</fullName>
    </submittedName>
</protein>
<sequence>MFGPDSVSVARYASIIGTKSPTKWDAHLTESNFQTRSSGKGDRIWRL</sequence>
<dbReference type="EMBL" id="JBBMFM010000232">
    <property type="protein sequence ID" value="MEQ2428882.1"/>
    <property type="molecule type" value="Genomic_DNA"/>
</dbReference>
<reference evidence="1 2" key="1">
    <citation type="submission" date="2024-03" db="EMBL/GenBank/DDBJ databases">
        <title>Human intestinal bacterial collection.</title>
        <authorList>
            <person name="Pauvert C."/>
            <person name="Hitch T.C.A."/>
            <person name="Clavel T."/>
        </authorList>
    </citation>
    <scope>NUCLEOTIDE SEQUENCE [LARGE SCALE GENOMIC DNA]</scope>
    <source>
        <strain evidence="1 2">CLA-SR-H021</strain>
    </source>
</reference>
<evidence type="ECO:0000313" key="2">
    <source>
        <dbReference type="Proteomes" id="UP001454086"/>
    </source>
</evidence>
<organism evidence="1 2">
    <name type="scientific">Enterocloster hominis</name>
    <name type="common">ex Hitch et al. 2024</name>
    <dbReference type="NCBI Taxonomy" id="1917870"/>
    <lineage>
        <taxon>Bacteria</taxon>
        <taxon>Bacillati</taxon>
        <taxon>Bacillota</taxon>
        <taxon>Clostridia</taxon>
        <taxon>Lachnospirales</taxon>
        <taxon>Lachnospiraceae</taxon>
        <taxon>Enterocloster</taxon>
    </lineage>
</organism>
<evidence type="ECO:0000313" key="1">
    <source>
        <dbReference type="EMBL" id="MEQ2428882.1"/>
    </source>
</evidence>
<keyword evidence="2" id="KW-1185">Reference proteome</keyword>
<proteinExistence type="predicted"/>
<name>A0ABV1DET6_9FIRM</name>
<dbReference type="Proteomes" id="UP001454086">
    <property type="component" value="Unassembled WGS sequence"/>
</dbReference>
<dbReference type="InterPro" id="IPR046710">
    <property type="entry name" value="DUF6783"/>
</dbReference>